<reference evidence="1" key="1">
    <citation type="journal article" date="2013" name="Nat. Commun.">
        <title>Whole-genome sequencing of Oryza brachyantha reveals mechanisms underlying Oryza genome evolution.</title>
        <authorList>
            <person name="Chen J."/>
            <person name="Huang Q."/>
            <person name="Gao D."/>
            <person name="Wang J."/>
            <person name="Lang Y."/>
            <person name="Liu T."/>
            <person name="Li B."/>
            <person name="Bai Z."/>
            <person name="Luis Goicoechea J."/>
            <person name="Liang C."/>
            <person name="Chen C."/>
            <person name="Zhang W."/>
            <person name="Sun S."/>
            <person name="Liao Y."/>
            <person name="Zhang X."/>
            <person name="Yang L."/>
            <person name="Song C."/>
            <person name="Wang M."/>
            <person name="Shi J."/>
            <person name="Liu G."/>
            <person name="Liu J."/>
            <person name="Zhou H."/>
            <person name="Zhou W."/>
            <person name="Yu Q."/>
            <person name="An N."/>
            <person name="Chen Y."/>
            <person name="Cai Q."/>
            <person name="Wang B."/>
            <person name="Liu B."/>
            <person name="Min J."/>
            <person name="Huang Y."/>
            <person name="Wu H."/>
            <person name="Li Z."/>
            <person name="Zhang Y."/>
            <person name="Yin Y."/>
            <person name="Song W."/>
            <person name="Jiang J."/>
            <person name="Jackson S.A."/>
            <person name="Wing R.A."/>
            <person name="Wang J."/>
            <person name="Chen M."/>
        </authorList>
    </citation>
    <scope>NUCLEOTIDE SEQUENCE [LARGE SCALE GENOMIC DNA]</scope>
    <source>
        <strain evidence="1">cv. IRGC 101232</strain>
    </source>
</reference>
<protein>
    <submittedName>
        <fullName evidence="1">Uncharacterized protein</fullName>
    </submittedName>
</protein>
<dbReference type="HOGENOM" id="CLU_2213999_0_0_1"/>
<dbReference type="EnsemblPlants" id="OB03G40920.1">
    <property type="protein sequence ID" value="OB03G40920.1"/>
    <property type="gene ID" value="OB03G40920"/>
</dbReference>
<keyword evidence="2" id="KW-1185">Reference proteome</keyword>
<sequence length="107" mass="11515">MDLAYFEPMGPDPYIWSPFYVQLTEFTDKSYALGLSCTHLHNDPTAAVLFVAGEGLVVVLPSAEGEAARDVVVTLPAEATARICHDGEVLRYGADVVFGPKPETQAS</sequence>
<name>J3LSR6_ORYBR</name>
<dbReference type="Proteomes" id="UP000006038">
    <property type="component" value="Chromosome 3"/>
</dbReference>
<evidence type="ECO:0000313" key="2">
    <source>
        <dbReference type="Proteomes" id="UP000006038"/>
    </source>
</evidence>
<organism evidence="1">
    <name type="scientific">Oryza brachyantha</name>
    <name type="common">malo sina</name>
    <dbReference type="NCBI Taxonomy" id="4533"/>
    <lineage>
        <taxon>Eukaryota</taxon>
        <taxon>Viridiplantae</taxon>
        <taxon>Streptophyta</taxon>
        <taxon>Embryophyta</taxon>
        <taxon>Tracheophyta</taxon>
        <taxon>Spermatophyta</taxon>
        <taxon>Magnoliopsida</taxon>
        <taxon>Liliopsida</taxon>
        <taxon>Poales</taxon>
        <taxon>Poaceae</taxon>
        <taxon>BOP clade</taxon>
        <taxon>Oryzoideae</taxon>
        <taxon>Oryzeae</taxon>
        <taxon>Oryzinae</taxon>
        <taxon>Oryza</taxon>
    </lineage>
</organism>
<evidence type="ECO:0000313" key="1">
    <source>
        <dbReference type="EnsemblPlants" id="OB03G40920.1"/>
    </source>
</evidence>
<accession>J3LSR6</accession>
<dbReference type="Gramene" id="OB03G40920.1">
    <property type="protein sequence ID" value="OB03G40920.1"/>
    <property type="gene ID" value="OB03G40920"/>
</dbReference>
<proteinExistence type="predicted"/>
<dbReference type="AlphaFoldDB" id="J3LSR6"/>
<reference evidence="1" key="2">
    <citation type="submission" date="2013-04" db="UniProtKB">
        <authorList>
            <consortium name="EnsemblPlants"/>
        </authorList>
    </citation>
    <scope>IDENTIFICATION</scope>
</reference>